<evidence type="ECO:0000313" key="2">
    <source>
        <dbReference type="Proteomes" id="UP000799755"/>
    </source>
</evidence>
<accession>A0ACB6RD89</accession>
<evidence type="ECO:0000313" key="1">
    <source>
        <dbReference type="EMBL" id="KAF2477219.1"/>
    </source>
</evidence>
<reference evidence="1" key="1">
    <citation type="journal article" date="2020" name="Stud. Mycol.">
        <title>101 Dothideomycetes genomes: a test case for predicting lifestyles and emergence of pathogens.</title>
        <authorList>
            <person name="Haridas S."/>
            <person name="Albert R."/>
            <person name="Binder M."/>
            <person name="Bloem J."/>
            <person name="Labutti K."/>
            <person name="Salamov A."/>
            <person name="Andreopoulos B."/>
            <person name="Baker S."/>
            <person name="Barry K."/>
            <person name="Bills G."/>
            <person name="Bluhm B."/>
            <person name="Cannon C."/>
            <person name="Castanera R."/>
            <person name="Culley D."/>
            <person name="Daum C."/>
            <person name="Ezra D."/>
            <person name="Gonzalez J."/>
            <person name="Henrissat B."/>
            <person name="Kuo A."/>
            <person name="Liang C."/>
            <person name="Lipzen A."/>
            <person name="Lutzoni F."/>
            <person name="Magnuson J."/>
            <person name="Mondo S."/>
            <person name="Nolan M."/>
            <person name="Ohm R."/>
            <person name="Pangilinan J."/>
            <person name="Park H.-J."/>
            <person name="Ramirez L."/>
            <person name="Alfaro M."/>
            <person name="Sun H."/>
            <person name="Tritt A."/>
            <person name="Yoshinaga Y."/>
            <person name="Zwiers L.-H."/>
            <person name="Turgeon B."/>
            <person name="Goodwin S."/>
            <person name="Spatafora J."/>
            <person name="Crous P."/>
            <person name="Grigoriev I."/>
        </authorList>
    </citation>
    <scope>NUCLEOTIDE SEQUENCE</scope>
    <source>
        <strain evidence="1">ATCC 200398</strain>
    </source>
</reference>
<protein>
    <submittedName>
        <fullName evidence="1">Uncharacterized protein</fullName>
    </submittedName>
</protein>
<organism evidence="1 2">
    <name type="scientific">Lindgomyces ingoldianus</name>
    <dbReference type="NCBI Taxonomy" id="673940"/>
    <lineage>
        <taxon>Eukaryota</taxon>
        <taxon>Fungi</taxon>
        <taxon>Dikarya</taxon>
        <taxon>Ascomycota</taxon>
        <taxon>Pezizomycotina</taxon>
        <taxon>Dothideomycetes</taxon>
        <taxon>Pleosporomycetidae</taxon>
        <taxon>Pleosporales</taxon>
        <taxon>Lindgomycetaceae</taxon>
        <taxon>Lindgomyces</taxon>
    </lineage>
</organism>
<dbReference type="Proteomes" id="UP000799755">
    <property type="component" value="Unassembled WGS sequence"/>
</dbReference>
<comment type="caution">
    <text evidence="1">The sequence shown here is derived from an EMBL/GenBank/DDBJ whole genome shotgun (WGS) entry which is preliminary data.</text>
</comment>
<keyword evidence="2" id="KW-1185">Reference proteome</keyword>
<proteinExistence type="predicted"/>
<name>A0ACB6RD89_9PLEO</name>
<gene>
    <name evidence="1" type="ORF">BDR25DRAFT_300232</name>
</gene>
<dbReference type="EMBL" id="MU003493">
    <property type="protein sequence ID" value="KAF2477219.1"/>
    <property type="molecule type" value="Genomic_DNA"/>
</dbReference>
<sequence>MATIEELDKDIAGLRNRISRLRSHRSNLTSILLSSPLLTTRLQQRPVTNERCRRSAAKAVKQQSNRNVENIYRACAGVTAYKVKDPDPNAVDDGNILGVRIEVPVDGQFIETYHVLFNRPDPIHPTMLKIHKHTIPPCIPLQALANKFLPVTDRDADTTTEQNLIRFGRWLRKELVSWHLRIATVQKLRCEAGLSGKASEDEVGPERPSIGQILNAFGGDSEEESDEEGHTASKDGPVQIEHIEADHAVREIRITWSNGQTGVMKVAKDGEVEKSVIRSRNGSRVLQIELKAVGRIEGLVQRLTEAGAVS</sequence>